<reference evidence="2 3" key="1">
    <citation type="submission" date="2017-04" db="EMBL/GenBank/DDBJ databases">
        <title>Kefir bacterial isolates.</title>
        <authorList>
            <person name="Kim Y."/>
            <person name="Blasche S."/>
            <person name="Patil K.R."/>
        </authorList>
    </citation>
    <scope>NUCLEOTIDE SEQUENCE [LARGE SCALE GENOMIC DNA]</scope>
    <source>
        <strain evidence="2 3">KR</strain>
    </source>
</reference>
<dbReference type="PANTHER" id="PTHR43861:SF6">
    <property type="entry name" value="METHYLTRANSFERASE TYPE 11"/>
    <property type="match status" value="1"/>
</dbReference>
<dbReference type="Proteomes" id="UP000216151">
    <property type="component" value="Unassembled WGS sequence"/>
</dbReference>
<keyword evidence="3" id="KW-1185">Reference proteome</keyword>
<dbReference type="CDD" id="cd02440">
    <property type="entry name" value="AdoMet_MTases"/>
    <property type="match status" value="1"/>
</dbReference>
<proteinExistence type="predicted"/>
<evidence type="ECO:0000313" key="2">
    <source>
        <dbReference type="EMBL" id="PAK77745.1"/>
    </source>
</evidence>
<organism evidence="2 3">
    <name type="scientific">Acetobacter fabarum</name>
    <dbReference type="NCBI Taxonomy" id="483199"/>
    <lineage>
        <taxon>Bacteria</taxon>
        <taxon>Pseudomonadati</taxon>
        <taxon>Pseudomonadota</taxon>
        <taxon>Alphaproteobacteria</taxon>
        <taxon>Acetobacterales</taxon>
        <taxon>Acetobacteraceae</taxon>
        <taxon>Acetobacter</taxon>
    </lineage>
</organism>
<dbReference type="OrthoDB" id="7248832at2"/>
<dbReference type="RefSeq" id="WP_095349974.1">
    <property type="nucleotide sequence ID" value="NZ_NCXK01000012.1"/>
</dbReference>
<dbReference type="EMBL" id="NCXK01000012">
    <property type="protein sequence ID" value="PAK77745.1"/>
    <property type="molecule type" value="Genomic_DNA"/>
</dbReference>
<evidence type="ECO:0008006" key="4">
    <source>
        <dbReference type="Google" id="ProtNLM"/>
    </source>
</evidence>
<dbReference type="SUPFAM" id="SSF53335">
    <property type="entry name" value="S-adenosyl-L-methionine-dependent methyltransferases"/>
    <property type="match status" value="1"/>
</dbReference>
<evidence type="ECO:0000313" key="3">
    <source>
        <dbReference type="Proteomes" id="UP000216151"/>
    </source>
</evidence>
<comment type="caution">
    <text evidence="2">The sequence shown here is derived from an EMBL/GenBank/DDBJ whole genome shotgun (WGS) entry which is preliminary data.</text>
</comment>
<dbReference type="AlphaFoldDB" id="A0A269XWW2"/>
<protein>
    <recommendedName>
        <fullName evidence="4">SAM-dependent methyltransferase</fullName>
    </recommendedName>
</protein>
<feature type="region of interest" description="Disordered" evidence="1">
    <location>
        <begin position="1"/>
        <end position="20"/>
    </location>
</feature>
<name>A0A269XWW2_9PROT</name>
<dbReference type="PANTHER" id="PTHR43861">
    <property type="entry name" value="TRANS-ACONITATE 2-METHYLTRANSFERASE-RELATED"/>
    <property type="match status" value="1"/>
</dbReference>
<accession>A0A269XWW2</accession>
<evidence type="ECO:0000256" key="1">
    <source>
        <dbReference type="SAM" id="MobiDB-lite"/>
    </source>
</evidence>
<dbReference type="Gene3D" id="3.40.50.150">
    <property type="entry name" value="Vaccinia Virus protein VP39"/>
    <property type="match status" value="1"/>
</dbReference>
<sequence>MTTHLPPHTISAGPESGLASPHTPTECPLCRAQGAAFAFSKNGYDLFRCPDCDFLFVHPYPDAATLRAFYETTYRGASADFYPKASSRRWRALWRSLQFLPYVWRKDVLDFGCGGGFMAEAFSRLGGRAAGLDISQNSIAYAKRHFPQATFYCEDSTTFRQRGLTFDFVFSSEVLEHVAGPNEFMQTLAAITRPNGFVYISAPDIGHPAVPQDLPSWTDICPPEHLQFFNHRNLCLIFERYGFTLHKTMKSRTPAHSVIFRRKSS</sequence>
<gene>
    <name evidence="2" type="ORF">B8X00_09365</name>
</gene>
<dbReference type="InterPro" id="IPR029063">
    <property type="entry name" value="SAM-dependent_MTases_sf"/>
</dbReference>
<dbReference type="Pfam" id="PF13489">
    <property type="entry name" value="Methyltransf_23"/>
    <property type="match status" value="1"/>
</dbReference>